<protein>
    <recommendedName>
        <fullName evidence="3">DUF1501 domain-containing protein</fullName>
    </recommendedName>
</protein>
<reference evidence="2" key="1">
    <citation type="submission" date="2019-08" db="EMBL/GenBank/DDBJ databases">
        <title>Limnoglobus roseus gen. nov., sp. nov., a novel freshwater planctomycete with a giant genome from the family Gemmataceae.</title>
        <authorList>
            <person name="Kulichevskaya I.S."/>
            <person name="Naumoff D.G."/>
            <person name="Miroshnikov K."/>
            <person name="Ivanova A."/>
            <person name="Philippov D.A."/>
            <person name="Hakobyan A."/>
            <person name="Rijpstra I.C."/>
            <person name="Sinninghe Damste J.S."/>
            <person name="Liesack W."/>
            <person name="Dedysh S.N."/>
        </authorList>
    </citation>
    <scope>NUCLEOTIDE SEQUENCE [LARGE SCALE GENOMIC DNA]</scope>
    <source>
        <strain evidence="2">PX52</strain>
    </source>
</reference>
<dbReference type="Gene3D" id="3.40.720.10">
    <property type="entry name" value="Alkaline Phosphatase, subunit A"/>
    <property type="match status" value="1"/>
</dbReference>
<evidence type="ECO:0000313" key="2">
    <source>
        <dbReference type="Proteomes" id="UP000324974"/>
    </source>
</evidence>
<dbReference type="KEGG" id="lrs:PX52LOC_00852"/>
<dbReference type="OrthoDB" id="127333at2"/>
<dbReference type="SUPFAM" id="SSF53649">
    <property type="entry name" value="Alkaline phosphatase-like"/>
    <property type="match status" value="1"/>
</dbReference>
<dbReference type="Pfam" id="PF07394">
    <property type="entry name" value="DUF1501"/>
    <property type="match status" value="1"/>
</dbReference>
<evidence type="ECO:0008006" key="3">
    <source>
        <dbReference type="Google" id="ProtNLM"/>
    </source>
</evidence>
<dbReference type="PANTHER" id="PTHR43737">
    <property type="entry name" value="BLL7424 PROTEIN"/>
    <property type="match status" value="1"/>
</dbReference>
<proteinExistence type="predicted"/>
<organism evidence="1 2">
    <name type="scientific">Limnoglobus roseus</name>
    <dbReference type="NCBI Taxonomy" id="2598579"/>
    <lineage>
        <taxon>Bacteria</taxon>
        <taxon>Pseudomonadati</taxon>
        <taxon>Planctomycetota</taxon>
        <taxon>Planctomycetia</taxon>
        <taxon>Gemmatales</taxon>
        <taxon>Gemmataceae</taxon>
        <taxon>Limnoglobus</taxon>
    </lineage>
</organism>
<dbReference type="EMBL" id="CP042425">
    <property type="protein sequence ID" value="QEL13991.1"/>
    <property type="molecule type" value="Genomic_DNA"/>
</dbReference>
<dbReference type="InterPro" id="IPR006311">
    <property type="entry name" value="TAT_signal"/>
</dbReference>
<sequence length="491" mass="53803">MLRVLGSEKRLCTGPSRRDLLWAGGLSLFGLSLTDYLRAATPAAPAKDAYFGRAKSCILLFLYGSPSQLEFADQKPDAPVEVRGELGSIASSLPGCQVCELLPNTAKVMHHVTVARSLTHTQPIHGVAYATTGVPDIDVQMELNPHDPKHWPYVGSVVAYLEKQRAAKKAVPDNVFLPWPMSSQRTGEVARAGPYAAFLGAEFHPHFTRFMGKANRKITKTLTTNTIEFDEPYVGIDRDAYFTLGDATLPADVTVDRLNGRKSLLEQLDDARRVRDKVDVRDPFREAAYGLIGSEKVRRALDVRREAPAVRDSYGHTLFGQSCLAARRLVEAGSKFVTVFWDEFGLAGSGWDTHWEHYPRMKNELMPGFDRGYAGLIGDLHARGMLDDTLVIVLSEHGRTPKITPQKGGGRDHWAQAYTALFAGGGTARGRVVGKTDKIGGTVVDTPISPKDVLATVYHLLGYDLATTLTDRLGRPQSLVPQGSVIRDILA</sequence>
<dbReference type="PANTHER" id="PTHR43737:SF1">
    <property type="entry name" value="DUF1501 DOMAIN-CONTAINING PROTEIN"/>
    <property type="match status" value="1"/>
</dbReference>
<gene>
    <name evidence="1" type="ORF">PX52LOC_00852</name>
</gene>
<dbReference type="InterPro" id="IPR017850">
    <property type="entry name" value="Alkaline_phosphatase_core_sf"/>
</dbReference>
<evidence type="ECO:0000313" key="1">
    <source>
        <dbReference type="EMBL" id="QEL13991.1"/>
    </source>
</evidence>
<keyword evidence="2" id="KW-1185">Reference proteome</keyword>
<dbReference type="RefSeq" id="WP_149108915.1">
    <property type="nucleotide sequence ID" value="NZ_CP042425.1"/>
</dbReference>
<name>A0A5C1A4G1_9BACT</name>
<dbReference type="AlphaFoldDB" id="A0A5C1A4G1"/>
<dbReference type="Proteomes" id="UP000324974">
    <property type="component" value="Chromosome"/>
</dbReference>
<dbReference type="PROSITE" id="PS51318">
    <property type="entry name" value="TAT"/>
    <property type="match status" value="1"/>
</dbReference>
<accession>A0A5C1A4G1</accession>
<dbReference type="InterPro" id="IPR010869">
    <property type="entry name" value="DUF1501"/>
</dbReference>